<name>A0A518C6U7_9BACT</name>
<reference evidence="3" key="1">
    <citation type="submission" date="2019-02" db="EMBL/GenBank/DDBJ databases">
        <title>Deep-cultivation of Planctomycetes and their phenomic and genomic characterization uncovers novel biology.</title>
        <authorList>
            <person name="Wiegand S."/>
            <person name="Jogler M."/>
            <person name="Boedeker C."/>
            <person name="Pinto D."/>
            <person name="Vollmers J."/>
            <person name="Rivas-Marin E."/>
            <person name="Kohn T."/>
            <person name="Peeters S.H."/>
            <person name="Heuer A."/>
            <person name="Rast P."/>
            <person name="Oberbeckmann S."/>
            <person name="Bunk B."/>
            <person name="Jeske O."/>
            <person name="Meyerdierks A."/>
            <person name="Storesund J.E."/>
            <person name="Kallscheuer N."/>
            <person name="Luecker S."/>
            <person name="Lage O.M."/>
            <person name="Pohl T."/>
            <person name="Merkel B.J."/>
            <person name="Hornburger P."/>
            <person name="Mueller R.-W."/>
            <person name="Bruemmer F."/>
            <person name="Labrenz M."/>
            <person name="Spormann A.M."/>
            <person name="Op den Camp H."/>
            <person name="Overmann J."/>
            <person name="Amann R."/>
            <person name="Jetten M.S.M."/>
            <person name="Mascher T."/>
            <person name="Medema M.H."/>
            <person name="Devos D.P."/>
            <person name="Kaster A.-K."/>
            <person name="Ovreas L."/>
            <person name="Rohde M."/>
            <person name="Galperin M.Y."/>
            <person name="Jogler C."/>
        </authorList>
    </citation>
    <scope>NUCLEOTIDE SEQUENCE [LARGE SCALE GENOMIC DNA]</scope>
    <source>
        <strain evidence="3">Pan97</strain>
    </source>
</reference>
<feature type="region of interest" description="Disordered" evidence="1">
    <location>
        <begin position="14"/>
        <end position="37"/>
    </location>
</feature>
<accession>A0A518C6U7</accession>
<dbReference type="Proteomes" id="UP000318626">
    <property type="component" value="Chromosome"/>
</dbReference>
<keyword evidence="3" id="KW-1185">Reference proteome</keyword>
<organism evidence="2 3">
    <name type="scientific">Bremerella volcania</name>
    <dbReference type="NCBI Taxonomy" id="2527984"/>
    <lineage>
        <taxon>Bacteria</taxon>
        <taxon>Pseudomonadati</taxon>
        <taxon>Planctomycetota</taxon>
        <taxon>Planctomycetia</taxon>
        <taxon>Pirellulales</taxon>
        <taxon>Pirellulaceae</taxon>
        <taxon>Bremerella</taxon>
    </lineage>
</organism>
<sequence length="75" mass="8050">MPLLWGGVDGVVRRASGGEAGQEFTPPTMAGGKRMKRPEGPTLEAIIRRQEAQEETAFQAAMQAGVPQRESEAII</sequence>
<evidence type="ECO:0000313" key="3">
    <source>
        <dbReference type="Proteomes" id="UP000318626"/>
    </source>
</evidence>
<dbReference type="EMBL" id="CP036289">
    <property type="protein sequence ID" value="QDU74941.1"/>
    <property type="molecule type" value="Genomic_DNA"/>
</dbReference>
<evidence type="ECO:0000256" key="1">
    <source>
        <dbReference type="SAM" id="MobiDB-lite"/>
    </source>
</evidence>
<dbReference type="AlphaFoldDB" id="A0A518C6U7"/>
<dbReference type="RefSeq" id="WP_144971935.1">
    <property type="nucleotide sequence ID" value="NZ_CP036289.1"/>
</dbReference>
<evidence type="ECO:0000313" key="2">
    <source>
        <dbReference type="EMBL" id="QDU74941.1"/>
    </source>
</evidence>
<proteinExistence type="predicted"/>
<dbReference type="KEGG" id="bvo:Pan97_19610"/>
<protein>
    <submittedName>
        <fullName evidence="2">Uncharacterized protein</fullName>
    </submittedName>
</protein>
<gene>
    <name evidence="2" type="ORF">Pan97_19610</name>
</gene>